<dbReference type="Proteomes" id="UP001499993">
    <property type="component" value="Unassembled WGS sequence"/>
</dbReference>
<keyword evidence="2" id="KW-1185">Reference proteome</keyword>
<reference evidence="2" key="1">
    <citation type="journal article" date="2019" name="Int. J. Syst. Evol. Microbiol.">
        <title>The Global Catalogue of Microorganisms (GCM) 10K type strain sequencing project: providing services to taxonomists for standard genome sequencing and annotation.</title>
        <authorList>
            <consortium name="The Broad Institute Genomics Platform"/>
            <consortium name="The Broad Institute Genome Sequencing Center for Infectious Disease"/>
            <person name="Wu L."/>
            <person name="Ma J."/>
        </authorList>
    </citation>
    <scope>NUCLEOTIDE SEQUENCE [LARGE SCALE GENOMIC DNA]</scope>
    <source>
        <strain evidence="2">JCM 18123</strain>
    </source>
</reference>
<comment type="caution">
    <text evidence="1">The sequence shown here is derived from an EMBL/GenBank/DDBJ whole genome shotgun (WGS) entry which is preliminary data.</text>
</comment>
<evidence type="ECO:0000313" key="2">
    <source>
        <dbReference type="Proteomes" id="UP001499993"/>
    </source>
</evidence>
<organism evidence="1 2">
    <name type="scientific">Streptomonospora halophila</name>
    <dbReference type="NCBI Taxonomy" id="427369"/>
    <lineage>
        <taxon>Bacteria</taxon>
        <taxon>Bacillati</taxon>
        <taxon>Actinomycetota</taxon>
        <taxon>Actinomycetes</taxon>
        <taxon>Streptosporangiales</taxon>
        <taxon>Nocardiopsidaceae</taxon>
        <taxon>Streptomonospora</taxon>
    </lineage>
</organism>
<name>A0ABP9G9Q3_9ACTN</name>
<evidence type="ECO:0000313" key="1">
    <source>
        <dbReference type="EMBL" id="GAA4934339.1"/>
    </source>
</evidence>
<accession>A0ABP9G9Q3</accession>
<dbReference type="EMBL" id="BAABIK010000005">
    <property type="protein sequence ID" value="GAA4934339.1"/>
    <property type="molecule type" value="Genomic_DNA"/>
</dbReference>
<gene>
    <name evidence="1" type="ORF">GCM10023224_13590</name>
</gene>
<protein>
    <submittedName>
        <fullName evidence="1">Uncharacterized protein</fullName>
    </submittedName>
</protein>
<sequence>MISADALDMSSLSPLLVALARGEETPGEGDVEGVEGFAEAVGETSREVAMSSDNVSERVSGRTTGMCITVPIW</sequence>
<proteinExistence type="predicted"/>